<reference evidence="1" key="1">
    <citation type="submission" date="2020-09" db="EMBL/GenBank/DDBJ databases">
        <title>Taishania pollutisoli gen. nov., sp. nov., Isolated from Tetrabromobisphenol A-Contaminated Soil.</title>
        <authorList>
            <person name="Chen Q."/>
        </authorList>
    </citation>
    <scope>NUCLEOTIDE SEQUENCE</scope>
    <source>
        <strain evidence="1">CZZ-1</strain>
    </source>
</reference>
<evidence type="ECO:0000313" key="2">
    <source>
        <dbReference type="Proteomes" id="UP000652681"/>
    </source>
</evidence>
<organism evidence="1 2">
    <name type="scientific">Taishania pollutisoli</name>
    <dbReference type="NCBI Taxonomy" id="2766479"/>
    <lineage>
        <taxon>Bacteria</taxon>
        <taxon>Pseudomonadati</taxon>
        <taxon>Bacteroidota</taxon>
        <taxon>Flavobacteriia</taxon>
        <taxon>Flavobacteriales</taxon>
        <taxon>Crocinitomicaceae</taxon>
        <taxon>Taishania</taxon>
    </lineage>
</organism>
<proteinExistence type="predicted"/>
<sequence>MLGTLIKKKLTDNQVANIFINALFETVDNGFPEVAQLINDDVAFVRSPNLDAKNDGEFALITIVGNLSFLESTFEPEQAGRVEEIIFEKLAAIYELPTADFKKLIRDYQSFIQRVNHPSKNMIYGMSKAIFHKYRLNDFQDEYFKRMQAPNPLFLKRMDEVVSSFIWNWDAFFKKYRIN</sequence>
<name>A0A8J6PJI5_9FLAO</name>
<gene>
    <name evidence="1" type="ORF">H9Y05_10035</name>
</gene>
<keyword evidence="2" id="KW-1185">Reference proteome</keyword>
<dbReference type="AlphaFoldDB" id="A0A8J6PJI5"/>
<evidence type="ECO:0000313" key="1">
    <source>
        <dbReference type="EMBL" id="MBC9812809.1"/>
    </source>
</evidence>
<accession>A0A8J6PJI5</accession>
<dbReference type="Proteomes" id="UP000652681">
    <property type="component" value="Unassembled WGS sequence"/>
</dbReference>
<comment type="caution">
    <text evidence="1">The sequence shown here is derived from an EMBL/GenBank/DDBJ whole genome shotgun (WGS) entry which is preliminary data.</text>
</comment>
<dbReference type="EMBL" id="JACVEL010000006">
    <property type="protein sequence ID" value="MBC9812809.1"/>
    <property type="molecule type" value="Genomic_DNA"/>
</dbReference>
<protein>
    <submittedName>
        <fullName evidence="1">Uncharacterized protein</fullName>
    </submittedName>
</protein>
<dbReference type="RefSeq" id="WP_216714200.1">
    <property type="nucleotide sequence ID" value="NZ_JACVEL010000006.1"/>
</dbReference>